<evidence type="ECO:0000313" key="3">
    <source>
        <dbReference type="Proteomes" id="UP000648984"/>
    </source>
</evidence>
<keyword evidence="2" id="KW-0378">Hydrolase</keyword>
<protein>
    <submittedName>
        <fullName evidence="2">Alpha/beta hydrolase</fullName>
    </submittedName>
</protein>
<proteinExistence type="predicted"/>
<keyword evidence="3" id="KW-1185">Reference proteome</keyword>
<dbReference type="SUPFAM" id="SSF53474">
    <property type="entry name" value="alpha/beta-Hydrolases"/>
    <property type="match status" value="1"/>
</dbReference>
<sequence length="245" mass="26433">MKLRTTDISIPYEHIWLAGELVHAPDVRGLAVILRPAGGAFTQSRELRVAGILHEAGFATLLINLLTTYEESRDPDARFNVPQMANRVLAIAEWVSHQPPLTGLGVGLIASDTASGAAVRAAWKAPERFAAIVCRAGRPDLAGLTPLNALATPIRMIVGEDDPQAGMILQAYEHIRSTRDWHTLAGVGSMFSEPGQLERFAQLASDWLVEKLPPATPIEFRLPGAAMPTANPELAPDQPAEPHPL</sequence>
<dbReference type="InterPro" id="IPR029058">
    <property type="entry name" value="AB_hydrolase_fold"/>
</dbReference>
<gene>
    <name evidence="2" type="ORF">GPA25_05110</name>
</gene>
<feature type="region of interest" description="Disordered" evidence="1">
    <location>
        <begin position="225"/>
        <end position="245"/>
    </location>
</feature>
<organism evidence="2 3">
    <name type="scientific">Aromatoleum diolicum</name>
    <dbReference type="NCBI Taxonomy" id="75796"/>
    <lineage>
        <taxon>Bacteria</taxon>
        <taxon>Pseudomonadati</taxon>
        <taxon>Pseudomonadota</taxon>
        <taxon>Betaproteobacteria</taxon>
        <taxon>Rhodocyclales</taxon>
        <taxon>Rhodocyclaceae</taxon>
        <taxon>Aromatoleum</taxon>
    </lineage>
</organism>
<dbReference type="EMBL" id="WTVQ01000006">
    <property type="protein sequence ID" value="NMG74131.1"/>
    <property type="molecule type" value="Genomic_DNA"/>
</dbReference>
<dbReference type="Gene3D" id="3.40.50.1820">
    <property type="entry name" value="alpha/beta hydrolase"/>
    <property type="match status" value="1"/>
</dbReference>
<dbReference type="GO" id="GO:0016787">
    <property type="term" value="F:hydrolase activity"/>
    <property type="evidence" value="ECO:0007669"/>
    <property type="project" value="UniProtKB-KW"/>
</dbReference>
<dbReference type="Proteomes" id="UP000648984">
    <property type="component" value="Unassembled WGS sequence"/>
</dbReference>
<evidence type="ECO:0000313" key="2">
    <source>
        <dbReference type="EMBL" id="NMG74131.1"/>
    </source>
</evidence>
<evidence type="ECO:0000256" key="1">
    <source>
        <dbReference type="SAM" id="MobiDB-lite"/>
    </source>
</evidence>
<comment type="caution">
    <text evidence="2">The sequence shown here is derived from an EMBL/GenBank/DDBJ whole genome shotgun (WGS) entry which is preliminary data.</text>
</comment>
<dbReference type="RefSeq" id="WP_169259287.1">
    <property type="nucleotide sequence ID" value="NZ_WTVQ01000006.1"/>
</dbReference>
<accession>A0ABX1Q9N0</accession>
<name>A0ABX1Q9N0_9RHOO</name>
<reference evidence="2 3" key="1">
    <citation type="submission" date="2019-12" db="EMBL/GenBank/DDBJ databases">
        <title>Comparative genomics gives insights into the taxonomy of the Azoarcus-Aromatoleum group and reveals separate origins of nif in the plant-associated Azoarcus and non-plant-associated Aromatoleum sub-groups.</title>
        <authorList>
            <person name="Lafos M."/>
            <person name="Maluk M."/>
            <person name="Batista M."/>
            <person name="Junghare M."/>
            <person name="Carmona M."/>
            <person name="Faoro H."/>
            <person name="Cruz L.M."/>
            <person name="Battistoni F."/>
            <person name="De Souza E."/>
            <person name="Pedrosa F."/>
            <person name="Chen W.-M."/>
            <person name="Poole P.S."/>
            <person name="Dixon R.A."/>
            <person name="James E.K."/>
        </authorList>
    </citation>
    <scope>NUCLEOTIDE SEQUENCE [LARGE SCALE GENOMIC DNA]</scope>
    <source>
        <strain evidence="2 3">22Lin</strain>
    </source>
</reference>